<dbReference type="HOGENOM" id="CLU_1376092_0_0_9"/>
<proteinExistence type="predicted"/>
<accession>A0A0E2H860</accession>
<organism evidence="2 3">
    <name type="scientific">[Clostridium] clostridioforme 90A8</name>
    <dbReference type="NCBI Taxonomy" id="999408"/>
    <lineage>
        <taxon>Bacteria</taxon>
        <taxon>Bacillati</taxon>
        <taxon>Bacillota</taxon>
        <taxon>Clostridia</taxon>
        <taxon>Lachnospirales</taxon>
        <taxon>Lachnospiraceae</taxon>
        <taxon>Enterocloster</taxon>
    </lineage>
</organism>
<evidence type="ECO:0000313" key="2">
    <source>
        <dbReference type="EMBL" id="ENZ12462.1"/>
    </source>
</evidence>
<protein>
    <submittedName>
        <fullName evidence="2">Uncharacterized protein</fullName>
    </submittedName>
</protein>
<sequence>MARVISKTDDGSFSVDVPIRLIGSEYYIEKYAYEEAINKALDEIEKYKKAFEDLKQERVKLISDMQAYIDCLKAELVEVQCHSDKLKQELKMKDGTKMFDTLMENSSGEARELLSRHLYENLCCVELNRAKGLILPSEPIDVASMLIKATVTVKINPIQKVLAQNIPDEYETEKYSKSDLRQIAEHLLAYCKNVENED</sequence>
<dbReference type="EMBL" id="AGYR01000039">
    <property type="protein sequence ID" value="ENZ12462.1"/>
    <property type="molecule type" value="Genomic_DNA"/>
</dbReference>
<name>A0A0E2H860_9FIRM</name>
<keyword evidence="1" id="KW-0175">Coiled coil</keyword>
<comment type="caution">
    <text evidence="2">The sequence shown here is derived from an EMBL/GenBank/DDBJ whole genome shotgun (WGS) entry which is preliminary data.</text>
</comment>
<dbReference type="PATRIC" id="fig|999408.3.peg.3859"/>
<evidence type="ECO:0000313" key="3">
    <source>
        <dbReference type="Proteomes" id="UP000013085"/>
    </source>
</evidence>
<reference evidence="2 3" key="1">
    <citation type="submission" date="2013-01" db="EMBL/GenBank/DDBJ databases">
        <title>The Genome Sequence of Clostridium clostridioforme 90A8.</title>
        <authorList>
            <consortium name="The Broad Institute Genome Sequencing Platform"/>
            <person name="Earl A."/>
            <person name="Ward D."/>
            <person name="Feldgarden M."/>
            <person name="Gevers D."/>
            <person name="Courvalin P."/>
            <person name="Lambert T."/>
            <person name="Walker B."/>
            <person name="Young S.K."/>
            <person name="Zeng Q."/>
            <person name="Gargeya S."/>
            <person name="Fitzgerald M."/>
            <person name="Haas B."/>
            <person name="Abouelleil A."/>
            <person name="Alvarado L."/>
            <person name="Arachchi H.M."/>
            <person name="Berlin A.M."/>
            <person name="Chapman S.B."/>
            <person name="Dewar J."/>
            <person name="Goldberg J."/>
            <person name="Griggs A."/>
            <person name="Gujja S."/>
            <person name="Hansen M."/>
            <person name="Howarth C."/>
            <person name="Imamovic A."/>
            <person name="Larimer J."/>
            <person name="McCowan C."/>
            <person name="Murphy C."/>
            <person name="Neiman D."/>
            <person name="Pearson M."/>
            <person name="Priest M."/>
            <person name="Roberts A."/>
            <person name="Saif S."/>
            <person name="Shea T."/>
            <person name="Sisk P."/>
            <person name="Sykes S."/>
            <person name="Wortman J."/>
            <person name="Nusbaum C."/>
            <person name="Birren B."/>
        </authorList>
    </citation>
    <scope>NUCLEOTIDE SEQUENCE [LARGE SCALE GENOMIC DNA]</scope>
    <source>
        <strain evidence="2 3">90A8</strain>
    </source>
</reference>
<dbReference type="AlphaFoldDB" id="A0A0E2H860"/>
<feature type="coiled-coil region" evidence="1">
    <location>
        <begin position="30"/>
        <end position="89"/>
    </location>
</feature>
<dbReference type="RefSeq" id="WP_002593691.1">
    <property type="nucleotide sequence ID" value="NZ_KB850979.1"/>
</dbReference>
<evidence type="ECO:0000256" key="1">
    <source>
        <dbReference type="SAM" id="Coils"/>
    </source>
</evidence>
<gene>
    <name evidence="2" type="ORF">HMPREF1090_03593</name>
</gene>
<dbReference type="Proteomes" id="UP000013085">
    <property type="component" value="Unassembled WGS sequence"/>
</dbReference>